<evidence type="ECO:0000256" key="6">
    <source>
        <dbReference type="ARBA" id="ARBA00060329"/>
    </source>
</evidence>
<comment type="function">
    <text evidence="6">Functions as a component of the Arp2/3 complex which is involved in regulation of actin polymerization and together with an activating nucleation-promoting factor (NPF) mediates the formation of branched actin networks.</text>
</comment>
<dbReference type="Pfam" id="PF04699">
    <property type="entry name" value="P16-Arc"/>
    <property type="match status" value="1"/>
</dbReference>
<gene>
    <name evidence="8" type="primary">ARC15</name>
    <name evidence="8" type="ORF">MCUN1_001440</name>
</gene>
<protein>
    <recommendedName>
        <fullName evidence="5 7">Actin-related protein 2/3 complex subunit 5</fullName>
    </recommendedName>
</protein>
<dbReference type="GO" id="GO:0044396">
    <property type="term" value="P:actin cortical patch organization"/>
    <property type="evidence" value="ECO:0007669"/>
    <property type="project" value="UniProtKB-ARBA"/>
</dbReference>
<evidence type="ECO:0000313" key="9">
    <source>
        <dbReference type="Proteomes" id="UP001219933"/>
    </source>
</evidence>
<keyword evidence="4 7" id="KW-0206">Cytoskeleton</keyword>
<dbReference type="AlphaFoldDB" id="A0AAF0ET18"/>
<dbReference type="Gene3D" id="1.25.40.190">
    <property type="entry name" value="Actin-related protein 2/3 complex subunit 5"/>
    <property type="match status" value="1"/>
</dbReference>
<dbReference type="GO" id="GO:0030833">
    <property type="term" value="P:regulation of actin filament polymerization"/>
    <property type="evidence" value="ECO:0007669"/>
    <property type="project" value="InterPro"/>
</dbReference>
<evidence type="ECO:0000256" key="5">
    <source>
        <dbReference type="ARBA" id="ARBA00040214"/>
    </source>
</evidence>
<evidence type="ECO:0000256" key="2">
    <source>
        <dbReference type="ARBA" id="ARBA00006084"/>
    </source>
</evidence>
<dbReference type="InterPro" id="IPR036743">
    <property type="entry name" value="ARPC5_sf"/>
</dbReference>
<organism evidence="8 9">
    <name type="scientific">Malassezia cuniculi</name>
    <dbReference type="NCBI Taxonomy" id="948313"/>
    <lineage>
        <taxon>Eukaryota</taxon>
        <taxon>Fungi</taxon>
        <taxon>Dikarya</taxon>
        <taxon>Basidiomycota</taxon>
        <taxon>Ustilaginomycotina</taxon>
        <taxon>Malasseziomycetes</taxon>
        <taxon>Malasseziales</taxon>
        <taxon>Malasseziaceae</taxon>
        <taxon>Malassezia</taxon>
    </lineage>
</organism>
<dbReference type="PANTHER" id="PTHR12644">
    <property type="entry name" value="ARP2/3 COMPLEX 16 KD SUBUNIT P16-ARC"/>
    <property type="match status" value="1"/>
</dbReference>
<dbReference type="EMBL" id="CP119878">
    <property type="protein sequence ID" value="WFD34599.1"/>
    <property type="molecule type" value="Genomic_DNA"/>
</dbReference>
<evidence type="ECO:0000256" key="4">
    <source>
        <dbReference type="ARBA" id="ARBA00023212"/>
    </source>
</evidence>
<dbReference type="FunFam" id="1.25.40.190:FF:000003">
    <property type="entry name" value="Actin-related protein 2/3 complex subunit 5"/>
    <property type="match status" value="1"/>
</dbReference>
<dbReference type="SUPFAM" id="SSF69103">
    <property type="entry name" value="Arp2/3 complex 16 kDa subunit ARPC5"/>
    <property type="match status" value="1"/>
</dbReference>
<comment type="similarity">
    <text evidence="2 7">Belongs to the ARPC5 family.</text>
</comment>
<dbReference type="InterPro" id="IPR006789">
    <property type="entry name" value="ARPC5"/>
</dbReference>
<dbReference type="GO" id="GO:0005885">
    <property type="term" value="C:Arp2/3 protein complex"/>
    <property type="evidence" value="ECO:0007669"/>
    <property type="project" value="InterPro"/>
</dbReference>
<reference evidence="8" key="1">
    <citation type="submission" date="2023-03" db="EMBL/GenBank/DDBJ databases">
        <title>Mating type loci evolution in Malassezia.</title>
        <authorList>
            <person name="Coelho M.A."/>
        </authorList>
    </citation>
    <scope>NUCLEOTIDE SEQUENCE</scope>
    <source>
        <strain evidence="8">CBS 11721</strain>
    </source>
</reference>
<sequence length="161" mass="17440">MSDSFRRLDVDQYDEDALRPEDIAEVDHKSPEQALSLAQQKQTAVRARVSANDTAGALAVLLEDVPFGAANDQARRLTFSLLLEILNATRVADIAGAVRGLDVLQRDTLMKYLYKGLALGGTEGGASQGINCAVLLSWHEKLTQAAGTGCIVRVMSNRREL</sequence>
<dbReference type="GO" id="GO:0034314">
    <property type="term" value="P:Arp2/3 complex-mediated actin nucleation"/>
    <property type="evidence" value="ECO:0007669"/>
    <property type="project" value="InterPro"/>
</dbReference>
<evidence type="ECO:0000313" key="8">
    <source>
        <dbReference type="EMBL" id="WFD34599.1"/>
    </source>
</evidence>
<proteinExistence type="inferred from homology"/>
<evidence type="ECO:0000256" key="7">
    <source>
        <dbReference type="RuleBase" id="RU004301"/>
    </source>
</evidence>
<comment type="function">
    <text evidence="7">Functions as component of the Arp2/3 complex which is involved in regulation of actin polymerization and together with an activating nucleation-promoting factor (NPF) mediates the formation of branched actin networks. Arp2/3 complex plays a critical role in the control of cell morphogenesis via the modulation of cell polarity development.</text>
</comment>
<accession>A0AAF0ET18</accession>
<evidence type="ECO:0000256" key="1">
    <source>
        <dbReference type="ARBA" id="ARBA00004245"/>
    </source>
</evidence>
<dbReference type="Proteomes" id="UP001219933">
    <property type="component" value="Chromosome 2"/>
</dbReference>
<name>A0AAF0ET18_9BASI</name>
<dbReference type="PIRSF" id="PIRSF039096">
    <property type="entry name" value="p16-ARC"/>
    <property type="match status" value="1"/>
</dbReference>
<keyword evidence="9" id="KW-1185">Reference proteome</keyword>
<keyword evidence="3" id="KW-0963">Cytoplasm</keyword>
<evidence type="ECO:0000256" key="3">
    <source>
        <dbReference type="ARBA" id="ARBA00022490"/>
    </source>
</evidence>
<comment type="subcellular location">
    <subcellularLocation>
        <location evidence="1">Cytoplasm</location>
        <location evidence="1">Cytoskeleton</location>
    </subcellularLocation>
</comment>